<gene>
    <name evidence="1" type="ORF">ACHAWU_010214</name>
</gene>
<evidence type="ECO:0008006" key="3">
    <source>
        <dbReference type="Google" id="ProtNLM"/>
    </source>
</evidence>
<comment type="caution">
    <text evidence="1">The sequence shown here is derived from an EMBL/GenBank/DDBJ whole genome shotgun (WGS) entry which is preliminary data.</text>
</comment>
<sequence>MMGWQPFHNYNMLVASSIALLIFTCQYVASFAPTSFPRHTARVVFPANNKHVQAPSYSSSSSTYWRATSLSTTLKVIPKVSTTATTQEASQELLRLLFQKSSSTNSKANNVKLLDNPINSLVRLLIRSKTSFDPQKCIDGPLFASIYFIGNTPLWEKIGSGFVRNVKGQKYTLNSTSGTVSGGGGTFVNYAEIWGNNFYLKASGDFIAAGPVLVDEDDMSPPLSTLVRNKESTTNQFGGILSSLFPFNTKSNNVVMDQSTLIRTPYDYSATVTGASIVLFQTLILNITIEGTGTVRVLYADENLRIFVSPTDTNVTRGGGDWESEGLIVVQVRVDLVYDDWIDRL</sequence>
<dbReference type="Proteomes" id="UP001530293">
    <property type="component" value="Unassembled WGS sequence"/>
</dbReference>
<evidence type="ECO:0000313" key="1">
    <source>
        <dbReference type="EMBL" id="KAL3761301.1"/>
    </source>
</evidence>
<name>A0ABD3MHA1_9STRA</name>
<proteinExistence type="predicted"/>
<dbReference type="AlphaFoldDB" id="A0ABD3MHA1"/>
<evidence type="ECO:0000313" key="2">
    <source>
        <dbReference type="Proteomes" id="UP001530293"/>
    </source>
</evidence>
<dbReference type="EMBL" id="JALLBG020000152">
    <property type="protein sequence ID" value="KAL3761301.1"/>
    <property type="molecule type" value="Genomic_DNA"/>
</dbReference>
<protein>
    <recommendedName>
        <fullName evidence="3">Dirigent protein</fullName>
    </recommendedName>
</protein>
<accession>A0ABD3MHA1</accession>
<reference evidence="1 2" key="1">
    <citation type="submission" date="2024-10" db="EMBL/GenBank/DDBJ databases">
        <title>Updated reference genomes for cyclostephanoid diatoms.</title>
        <authorList>
            <person name="Roberts W.R."/>
            <person name="Alverson A.J."/>
        </authorList>
    </citation>
    <scope>NUCLEOTIDE SEQUENCE [LARGE SCALE GENOMIC DNA]</scope>
    <source>
        <strain evidence="1 2">AJA232-27</strain>
    </source>
</reference>
<organism evidence="1 2">
    <name type="scientific">Discostella pseudostelligera</name>
    <dbReference type="NCBI Taxonomy" id="259834"/>
    <lineage>
        <taxon>Eukaryota</taxon>
        <taxon>Sar</taxon>
        <taxon>Stramenopiles</taxon>
        <taxon>Ochrophyta</taxon>
        <taxon>Bacillariophyta</taxon>
        <taxon>Coscinodiscophyceae</taxon>
        <taxon>Thalassiosirophycidae</taxon>
        <taxon>Stephanodiscales</taxon>
        <taxon>Stephanodiscaceae</taxon>
        <taxon>Discostella</taxon>
    </lineage>
</organism>
<keyword evidence="2" id="KW-1185">Reference proteome</keyword>